<dbReference type="EMBL" id="QWIQ01000218">
    <property type="protein sequence ID" value="RMY99385.1"/>
    <property type="molecule type" value="Genomic_DNA"/>
</dbReference>
<evidence type="ECO:0000313" key="2">
    <source>
        <dbReference type="Proteomes" id="UP000281468"/>
    </source>
</evidence>
<name>A0A3M7GE03_HORWE</name>
<dbReference type="Proteomes" id="UP000281468">
    <property type="component" value="Unassembled WGS sequence"/>
</dbReference>
<protein>
    <recommendedName>
        <fullName evidence="3">Glycoside hydrolase family 93 protein</fullName>
    </recommendedName>
</protein>
<sequence>MHARDRTSWSLKELQYGQPTMKLTQISLLSSFSLLTAAWPHHHHDYFNNVTIFTPPSEWEDRSTSYARTVLLNQDCEKEPYTLLATWTVGAPDGPYFPIYESQDYGRTWSERSKAYFTGGDFTGGTLLQPFLYETSQQFGKYPAGTVLLSGNGIPGDFNSTNIQLYASEDKGYSWEFVSTVNVGTRPNTTNGASPIWEPFIHAYDDQLAVYYSDQGDPEHGQSQVFQTSTDLENWGTVVDAVAFDNYTQRPGMITMAQIGDGKKQGSGKWITTFEVGLPDSSGGRVDTTVAHYAVSYKIADDPYSFQDAPTFLLQSTEGLTASAGPYVVWTPAGGENGTIVVSDSTTEDLFLNTQNGDPNAWVNVTSGHGVGYSRSLRVMPGNGGKTVLVTNGGMYGEDETIVTTGEFFVPGKPAWGHFDAFAKCERKHHGWGGWW</sequence>
<dbReference type="SUPFAM" id="SSF110296">
    <property type="entry name" value="Oligoxyloglucan reducing end-specific cellobiohydrolase"/>
    <property type="match status" value="1"/>
</dbReference>
<comment type="caution">
    <text evidence="1">The sequence shown here is derived from an EMBL/GenBank/DDBJ whole genome shotgun (WGS) entry which is preliminary data.</text>
</comment>
<dbReference type="Gene3D" id="2.120.10.10">
    <property type="match status" value="1"/>
</dbReference>
<accession>A0A3M7GE03</accession>
<evidence type="ECO:0000313" key="1">
    <source>
        <dbReference type="EMBL" id="RMY99385.1"/>
    </source>
</evidence>
<dbReference type="PANTHER" id="PTHR38792">
    <property type="entry name" value="BNR/ASP-BOX REPEAT DOMAIN PROTEIN (AFU_ORTHOLOGUE AFUA_7G06430)-RELATED"/>
    <property type="match status" value="1"/>
</dbReference>
<gene>
    <name evidence="1" type="ORF">D0862_07151</name>
</gene>
<evidence type="ECO:0008006" key="3">
    <source>
        <dbReference type="Google" id="ProtNLM"/>
    </source>
</evidence>
<reference evidence="1 2" key="1">
    <citation type="journal article" date="2018" name="BMC Genomics">
        <title>Genomic evidence for intraspecific hybridization in a clonal and extremely halotolerant yeast.</title>
        <authorList>
            <person name="Gostincar C."/>
            <person name="Stajich J.E."/>
            <person name="Zupancic J."/>
            <person name="Zalar P."/>
            <person name="Gunde-Cimerman N."/>
        </authorList>
    </citation>
    <scope>NUCLEOTIDE SEQUENCE [LARGE SCALE GENOMIC DNA]</scope>
    <source>
        <strain evidence="1 2">EXF-171</strain>
    </source>
</reference>
<dbReference type="AlphaFoldDB" id="A0A3M7GE03"/>
<dbReference type="PANTHER" id="PTHR38792:SF3">
    <property type="entry name" value="BNR_ASP-BOX REPEAT DOMAIN PROTEIN (AFU_ORTHOLOGUE AFUA_7G06430)-RELATED"/>
    <property type="match status" value="1"/>
</dbReference>
<proteinExistence type="predicted"/>
<organism evidence="1 2">
    <name type="scientific">Hortaea werneckii</name>
    <name type="common">Black yeast</name>
    <name type="synonym">Cladosporium werneckii</name>
    <dbReference type="NCBI Taxonomy" id="91943"/>
    <lineage>
        <taxon>Eukaryota</taxon>
        <taxon>Fungi</taxon>
        <taxon>Dikarya</taxon>
        <taxon>Ascomycota</taxon>
        <taxon>Pezizomycotina</taxon>
        <taxon>Dothideomycetes</taxon>
        <taxon>Dothideomycetidae</taxon>
        <taxon>Mycosphaerellales</taxon>
        <taxon>Teratosphaeriaceae</taxon>
        <taxon>Hortaea</taxon>
    </lineage>
</organism>